<protein>
    <recommendedName>
        <fullName evidence="6">Late embryogenesis abundant protein LEA-2 subgroup domain-containing protein</fullName>
    </recommendedName>
</protein>
<comment type="subcellular location">
    <subcellularLocation>
        <location evidence="1">Membrane</location>
        <topology evidence="1">Single-pass membrane protein</topology>
    </subcellularLocation>
</comment>
<sequence length="140" mass="16397">MCIRRCCGRRIYCWFCCFYCIILTIILASFIFWLIFLPQELKFTATDASLAQFNLSTADNSTLSYDLVLNITIRNPNKRVSMYFDRVQVATNYRKKRFATVTLNSTTPFYQGHKNTTVLHPVLRGQQVLSFKERDVDRAE</sequence>
<evidence type="ECO:0000313" key="8">
    <source>
        <dbReference type="Proteomes" id="UP000030645"/>
    </source>
</evidence>
<evidence type="ECO:0000256" key="2">
    <source>
        <dbReference type="ARBA" id="ARBA00022692"/>
    </source>
</evidence>
<name>W9S4W6_9ROSA</name>
<dbReference type="Proteomes" id="UP000030645">
    <property type="component" value="Unassembled WGS sequence"/>
</dbReference>
<evidence type="ECO:0000256" key="4">
    <source>
        <dbReference type="ARBA" id="ARBA00023136"/>
    </source>
</evidence>
<evidence type="ECO:0000256" key="5">
    <source>
        <dbReference type="SAM" id="Phobius"/>
    </source>
</evidence>
<dbReference type="eggNOG" id="ENOG502QUR9">
    <property type="taxonomic scope" value="Eukaryota"/>
</dbReference>
<keyword evidence="3 5" id="KW-1133">Transmembrane helix</keyword>
<dbReference type="InterPro" id="IPR004864">
    <property type="entry name" value="LEA_2"/>
</dbReference>
<gene>
    <name evidence="7" type="ORF">L484_015404</name>
</gene>
<proteinExistence type="predicted"/>
<dbReference type="GO" id="GO:0005886">
    <property type="term" value="C:plasma membrane"/>
    <property type="evidence" value="ECO:0007669"/>
    <property type="project" value="TreeGrafter"/>
</dbReference>
<keyword evidence="4 5" id="KW-0472">Membrane</keyword>
<dbReference type="EMBL" id="KE344994">
    <property type="protein sequence ID" value="EXB88715.1"/>
    <property type="molecule type" value="Genomic_DNA"/>
</dbReference>
<evidence type="ECO:0000313" key="7">
    <source>
        <dbReference type="EMBL" id="EXB88715.1"/>
    </source>
</evidence>
<dbReference type="PANTHER" id="PTHR31415:SF109">
    <property type="entry name" value="NDR1_HIN1-LIKE PROTEIN 10"/>
    <property type="match status" value="1"/>
</dbReference>
<dbReference type="GO" id="GO:0009506">
    <property type="term" value="C:plasmodesma"/>
    <property type="evidence" value="ECO:0007669"/>
    <property type="project" value="TreeGrafter"/>
</dbReference>
<keyword evidence="2 5" id="KW-0812">Transmembrane</keyword>
<dbReference type="GO" id="GO:0098542">
    <property type="term" value="P:defense response to other organism"/>
    <property type="evidence" value="ECO:0007669"/>
    <property type="project" value="InterPro"/>
</dbReference>
<accession>W9S4W6</accession>
<organism evidence="7 8">
    <name type="scientific">Morus notabilis</name>
    <dbReference type="NCBI Taxonomy" id="981085"/>
    <lineage>
        <taxon>Eukaryota</taxon>
        <taxon>Viridiplantae</taxon>
        <taxon>Streptophyta</taxon>
        <taxon>Embryophyta</taxon>
        <taxon>Tracheophyta</taxon>
        <taxon>Spermatophyta</taxon>
        <taxon>Magnoliopsida</taxon>
        <taxon>eudicotyledons</taxon>
        <taxon>Gunneridae</taxon>
        <taxon>Pentapetalae</taxon>
        <taxon>rosids</taxon>
        <taxon>fabids</taxon>
        <taxon>Rosales</taxon>
        <taxon>Moraceae</taxon>
        <taxon>Moreae</taxon>
        <taxon>Morus</taxon>
    </lineage>
</organism>
<feature type="transmembrane region" description="Helical" evidence="5">
    <location>
        <begin position="12"/>
        <end position="36"/>
    </location>
</feature>
<dbReference type="InterPro" id="IPR044839">
    <property type="entry name" value="NDR1-like"/>
</dbReference>
<evidence type="ECO:0000256" key="3">
    <source>
        <dbReference type="ARBA" id="ARBA00022989"/>
    </source>
</evidence>
<dbReference type="Pfam" id="PF03168">
    <property type="entry name" value="LEA_2"/>
    <property type="match status" value="1"/>
</dbReference>
<dbReference type="PANTHER" id="PTHR31415">
    <property type="entry name" value="OS05G0367900 PROTEIN"/>
    <property type="match status" value="1"/>
</dbReference>
<keyword evidence="8" id="KW-1185">Reference proteome</keyword>
<evidence type="ECO:0000259" key="6">
    <source>
        <dbReference type="Pfam" id="PF03168"/>
    </source>
</evidence>
<evidence type="ECO:0000256" key="1">
    <source>
        <dbReference type="ARBA" id="ARBA00004167"/>
    </source>
</evidence>
<feature type="domain" description="Late embryogenesis abundant protein LEA-2 subgroup" evidence="6">
    <location>
        <begin position="71"/>
        <end position="120"/>
    </location>
</feature>
<reference evidence="8" key="1">
    <citation type="submission" date="2013-01" db="EMBL/GenBank/DDBJ databases">
        <title>Draft Genome Sequence of a Mulberry Tree, Morus notabilis C.K. Schneid.</title>
        <authorList>
            <person name="He N."/>
            <person name="Zhao S."/>
        </authorList>
    </citation>
    <scope>NUCLEOTIDE SEQUENCE</scope>
</reference>
<dbReference type="AlphaFoldDB" id="W9S4W6"/>
<dbReference type="STRING" id="981085.W9S4W6"/>